<keyword evidence="1" id="KW-0472">Membrane</keyword>
<keyword evidence="3" id="KW-1185">Reference proteome</keyword>
<keyword evidence="1" id="KW-1133">Transmembrane helix</keyword>
<name>A0ABP1NL49_XYLVO</name>
<reference evidence="2 3" key="1">
    <citation type="submission" date="2024-08" db="EMBL/GenBank/DDBJ databases">
        <authorList>
            <person name="Will J Nash"/>
            <person name="Angela Man"/>
            <person name="Seanna McTaggart"/>
            <person name="Kendall Baker"/>
            <person name="Tom Barker"/>
            <person name="Leah Catchpole"/>
            <person name="Alex Durrant"/>
            <person name="Karim Gharbi"/>
            <person name="Naomi Irish"/>
            <person name="Gemy Kaithakottil"/>
            <person name="Debby Ku"/>
            <person name="Aaliyah Providence"/>
            <person name="Felix Shaw"/>
            <person name="David Swarbreck"/>
            <person name="Chris Watkins"/>
            <person name="Ann M. McCartney"/>
            <person name="Giulio Formenti"/>
            <person name="Alice Mouton"/>
            <person name="Noel Vella"/>
            <person name="Bjorn M von Reumont"/>
            <person name="Adriana Vella"/>
            <person name="Wilfried Haerty"/>
        </authorList>
    </citation>
    <scope>NUCLEOTIDE SEQUENCE [LARGE SCALE GENOMIC DNA]</scope>
</reference>
<protein>
    <submittedName>
        <fullName evidence="2">Uncharacterized protein</fullName>
    </submittedName>
</protein>
<feature type="transmembrane region" description="Helical" evidence="1">
    <location>
        <begin position="22"/>
        <end position="40"/>
    </location>
</feature>
<accession>A0ABP1NL49</accession>
<comment type="caution">
    <text evidence="2">The sequence shown here is derived from an EMBL/GenBank/DDBJ whole genome shotgun (WGS) entry which is preliminary data.</text>
</comment>
<evidence type="ECO:0000313" key="3">
    <source>
        <dbReference type="Proteomes" id="UP001642520"/>
    </source>
</evidence>
<dbReference type="EMBL" id="CAXAJV020001292">
    <property type="protein sequence ID" value="CAL7941754.1"/>
    <property type="molecule type" value="Genomic_DNA"/>
</dbReference>
<gene>
    <name evidence="2" type="ORF">XYLVIOL_LOCUS5170</name>
</gene>
<proteinExistence type="predicted"/>
<organism evidence="2 3">
    <name type="scientific">Xylocopa violacea</name>
    <name type="common">Violet carpenter bee</name>
    <name type="synonym">Apis violacea</name>
    <dbReference type="NCBI Taxonomy" id="135666"/>
    <lineage>
        <taxon>Eukaryota</taxon>
        <taxon>Metazoa</taxon>
        <taxon>Ecdysozoa</taxon>
        <taxon>Arthropoda</taxon>
        <taxon>Hexapoda</taxon>
        <taxon>Insecta</taxon>
        <taxon>Pterygota</taxon>
        <taxon>Neoptera</taxon>
        <taxon>Endopterygota</taxon>
        <taxon>Hymenoptera</taxon>
        <taxon>Apocrita</taxon>
        <taxon>Aculeata</taxon>
        <taxon>Apoidea</taxon>
        <taxon>Anthophila</taxon>
        <taxon>Apidae</taxon>
        <taxon>Xylocopa</taxon>
        <taxon>Xylocopa</taxon>
    </lineage>
</organism>
<dbReference type="Proteomes" id="UP001642520">
    <property type="component" value="Unassembled WGS sequence"/>
</dbReference>
<evidence type="ECO:0000313" key="2">
    <source>
        <dbReference type="EMBL" id="CAL7941754.1"/>
    </source>
</evidence>
<evidence type="ECO:0000256" key="1">
    <source>
        <dbReference type="SAM" id="Phobius"/>
    </source>
</evidence>
<sequence length="116" mass="13476">MQHNRLDETNPRVFLMETYQKAYGLIIAMIGLLFVAMQMYRSELKSSSQLTSYGSVRPPIPYCTMLSYLTESSIYHSETALTEQHYIILNHALLWYSVAEKLFYIEEIHGISFPSL</sequence>
<keyword evidence="1" id="KW-0812">Transmembrane</keyword>